<dbReference type="PANTHER" id="PTHR30055:SF234">
    <property type="entry name" value="HTH-TYPE TRANSCRIPTIONAL REGULATOR BETI"/>
    <property type="match status" value="1"/>
</dbReference>
<evidence type="ECO:0000256" key="3">
    <source>
        <dbReference type="ARBA" id="ARBA00023163"/>
    </source>
</evidence>
<protein>
    <submittedName>
        <fullName evidence="6">TetR family transcriptional regulator</fullName>
    </submittedName>
</protein>
<dbReference type="Gene3D" id="1.10.357.10">
    <property type="entry name" value="Tetracycline Repressor, domain 2"/>
    <property type="match status" value="1"/>
</dbReference>
<dbReference type="SUPFAM" id="SSF48498">
    <property type="entry name" value="Tetracyclin repressor-like, C-terminal domain"/>
    <property type="match status" value="1"/>
</dbReference>
<dbReference type="SUPFAM" id="SSF46689">
    <property type="entry name" value="Homeodomain-like"/>
    <property type="match status" value="1"/>
</dbReference>
<evidence type="ECO:0000256" key="4">
    <source>
        <dbReference type="PROSITE-ProRule" id="PRU00335"/>
    </source>
</evidence>
<dbReference type="InterPro" id="IPR025996">
    <property type="entry name" value="MT1864/Rv1816-like_C"/>
</dbReference>
<evidence type="ECO:0000313" key="7">
    <source>
        <dbReference type="Proteomes" id="UP000240988"/>
    </source>
</evidence>
<sequence length="203" mass="21801">LTLSTELRAYALPVTTRAESAAATRHALLEAAGVLLDLGGVEAVTLREVGARAGVSRSAAYRHFADKESLLAVLAIDALSDLGDFLEALAHSGDSPKQSLRFGLLSLIEIGRTRPHLYRLMFTPPAGDPTEAMRVAERAQDLFLDVVGRITGPRQARRYGALLLTSAHGITGLDLSGHMDLDKWHTNAEELVDTLISVLPKAK</sequence>
<dbReference type="GO" id="GO:0003700">
    <property type="term" value="F:DNA-binding transcription factor activity"/>
    <property type="evidence" value="ECO:0007669"/>
    <property type="project" value="TreeGrafter"/>
</dbReference>
<feature type="non-terminal residue" evidence="6">
    <location>
        <position position="1"/>
    </location>
</feature>
<dbReference type="InterPro" id="IPR036271">
    <property type="entry name" value="Tet_transcr_reg_TetR-rel_C_sf"/>
</dbReference>
<organism evidence="6 7">
    <name type="scientific">Mycobacterium rhizamassiliense</name>
    <dbReference type="NCBI Taxonomy" id="1841860"/>
    <lineage>
        <taxon>Bacteria</taxon>
        <taxon>Bacillati</taxon>
        <taxon>Actinomycetota</taxon>
        <taxon>Actinomycetes</taxon>
        <taxon>Mycobacteriales</taxon>
        <taxon>Mycobacteriaceae</taxon>
        <taxon>Mycobacterium</taxon>
    </lineage>
</organism>
<keyword evidence="2 4" id="KW-0238">DNA-binding</keyword>
<evidence type="ECO:0000256" key="1">
    <source>
        <dbReference type="ARBA" id="ARBA00023015"/>
    </source>
</evidence>
<accession>A0A2U3P1X1</accession>
<dbReference type="PROSITE" id="PS50977">
    <property type="entry name" value="HTH_TETR_2"/>
    <property type="match status" value="1"/>
</dbReference>
<proteinExistence type="predicted"/>
<dbReference type="AlphaFoldDB" id="A0A2U3P1X1"/>
<dbReference type="STRING" id="1841860.GCA_900157375_05605"/>
<evidence type="ECO:0000259" key="5">
    <source>
        <dbReference type="PROSITE" id="PS50977"/>
    </source>
</evidence>
<gene>
    <name evidence="6" type="ORF">MRAB57_5602</name>
</gene>
<dbReference type="Pfam" id="PF13305">
    <property type="entry name" value="TetR_C_33"/>
    <property type="match status" value="1"/>
</dbReference>
<dbReference type="Pfam" id="PF00440">
    <property type="entry name" value="TetR_N"/>
    <property type="match status" value="1"/>
</dbReference>
<dbReference type="PANTHER" id="PTHR30055">
    <property type="entry name" value="HTH-TYPE TRANSCRIPTIONAL REGULATOR RUTR"/>
    <property type="match status" value="1"/>
</dbReference>
<dbReference type="InterPro" id="IPR001647">
    <property type="entry name" value="HTH_TetR"/>
</dbReference>
<keyword evidence="7" id="KW-1185">Reference proteome</keyword>
<dbReference type="GO" id="GO:0000976">
    <property type="term" value="F:transcription cis-regulatory region binding"/>
    <property type="evidence" value="ECO:0007669"/>
    <property type="project" value="TreeGrafter"/>
</dbReference>
<dbReference type="InterPro" id="IPR050109">
    <property type="entry name" value="HTH-type_TetR-like_transc_reg"/>
</dbReference>
<evidence type="ECO:0000313" key="6">
    <source>
        <dbReference type="EMBL" id="SPM37753.1"/>
    </source>
</evidence>
<name>A0A2U3P1X1_9MYCO</name>
<keyword evidence="1" id="KW-0805">Transcription regulation</keyword>
<keyword evidence="3" id="KW-0804">Transcription</keyword>
<feature type="DNA-binding region" description="H-T-H motif" evidence="4">
    <location>
        <begin position="45"/>
        <end position="64"/>
    </location>
</feature>
<dbReference type="EMBL" id="FUFA01000006">
    <property type="protein sequence ID" value="SPM37753.1"/>
    <property type="molecule type" value="Genomic_DNA"/>
</dbReference>
<feature type="domain" description="HTH tetR-type" evidence="5">
    <location>
        <begin position="22"/>
        <end position="82"/>
    </location>
</feature>
<dbReference type="InterPro" id="IPR009057">
    <property type="entry name" value="Homeodomain-like_sf"/>
</dbReference>
<evidence type="ECO:0000256" key="2">
    <source>
        <dbReference type="ARBA" id="ARBA00023125"/>
    </source>
</evidence>
<dbReference type="PRINTS" id="PR00455">
    <property type="entry name" value="HTHTETR"/>
</dbReference>
<reference evidence="6 7" key="1">
    <citation type="submission" date="2017-01" db="EMBL/GenBank/DDBJ databases">
        <authorList>
            <consortium name="Urmite Genomes"/>
        </authorList>
    </citation>
    <scope>NUCLEOTIDE SEQUENCE [LARGE SCALE GENOMIC DNA]</scope>
    <source>
        <strain evidence="6 7">AB57</strain>
    </source>
</reference>
<dbReference type="Proteomes" id="UP000240988">
    <property type="component" value="Unassembled WGS sequence"/>
</dbReference>